<feature type="region of interest" description="Disordered" evidence="1">
    <location>
        <begin position="1"/>
        <end position="51"/>
    </location>
</feature>
<dbReference type="Proteomes" id="UP000663193">
    <property type="component" value="Chromosome 23"/>
</dbReference>
<dbReference type="KEGG" id="pno:SNOG_16182"/>
<evidence type="ECO:0000256" key="1">
    <source>
        <dbReference type="SAM" id="MobiDB-lite"/>
    </source>
</evidence>
<name>A0A7U2NRJ2_PHANO</name>
<proteinExistence type="predicted"/>
<dbReference type="VEuPathDB" id="FungiDB:JI435_161820"/>
<dbReference type="OMA" id="YIHACAY"/>
<feature type="compositionally biased region" description="Low complexity" evidence="1">
    <location>
        <begin position="86"/>
        <end position="103"/>
    </location>
</feature>
<gene>
    <name evidence="3" type="ORF">JI435_161820</name>
</gene>
<reference evidence="4" key="1">
    <citation type="journal article" date="2021" name="BMC Genomics">
        <title>Chromosome-level genome assembly and manually-curated proteome of model necrotroph Parastagonospora nodorum Sn15 reveals a genome-wide trove of candidate effector homologs, and redundancy of virulence-related functions within an accessory chromosome.</title>
        <authorList>
            <person name="Bertazzoni S."/>
            <person name="Jones D.A.B."/>
            <person name="Phan H.T."/>
            <person name="Tan K.-C."/>
            <person name="Hane J.K."/>
        </authorList>
    </citation>
    <scope>NUCLEOTIDE SEQUENCE [LARGE SCALE GENOMIC DNA]</scope>
    <source>
        <strain evidence="4">SN15 / ATCC MYA-4574 / FGSC 10173)</strain>
    </source>
</reference>
<accession>A0A7U2NRJ2</accession>
<dbReference type="PANTHER" id="PTHR42470">
    <property type="entry name" value="VAST DOMAIN-CONTAINING PROTEIN"/>
    <property type="match status" value="1"/>
</dbReference>
<keyword evidence="4" id="KW-1185">Reference proteome</keyword>
<evidence type="ECO:0000313" key="4">
    <source>
        <dbReference type="Proteomes" id="UP000663193"/>
    </source>
</evidence>
<dbReference type="EMBL" id="CP069045">
    <property type="protein sequence ID" value="QRD07768.1"/>
    <property type="molecule type" value="Genomic_DNA"/>
</dbReference>
<evidence type="ECO:0000259" key="2">
    <source>
        <dbReference type="Pfam" id="PF25545"/>
    </source>
</evidence>
<organism evidence="3 4">
    <name type="scientific">Phaeosphaeria nodorum (strain SN15 / ATCC MYA-4574 / FGSC 10173)</name>
    <name type="common">Glume blotch fungus</name>
    <name type="synonym">Parastagonospora nodorum</name>
    <dbReference type="NCBI Taxonomy" id="321614"/>
    <lineage>
        <taxon>Eukaryota</taxon>
        <taxon>Fungi</taxon>
        <taxon>Dikarya</taxon>
        <taxon>Ascomycota</taxon>
        <taxon>Pezizomycotina</taxon>
        <taxon>Dothideomycetes</taxon>
        <taxon>Pleosporomycetidae</taxon>
        <taxon>Pleosporales</taxon>
        <taxon>Pleosporineae</taxon>
        <taxon>Phaeosphaeriaceae</taxon>
        <taxon>Parastagonospora</taxon>
    </lineage>
</organism>
<dbReference type="OrthoDB" id="5426775at2759"/>
<feature type="compositionally biased region" description="Basic and acidic residues" evidence="1">
    <location>
        <begin position="1"/>
        <end position="10"/>
    </location>
</feature>
<feature type="region of interest" description="Disordered" evidence="1">
    <location>
        <begin position="83"/>
        <end position="107"/>
    </location>
</feature>
<protein>
    <recommendedName>
        <fullName evidence="2">DUF7924 domain-containing protein</fullName>
    </recommendedName>
</protein>
<dbReference type="RefSeq" id="XP_001806307.1">
    <property type="nucleotide sequence ID" value="XM_001806255.1"/>
</dbReference>
<dbReference type="PANTHER" id="PTHR42470:SF1">
    <property type="entry name" value="VAST DOMAIN-CONTAINING PROTEIN"/>
    <property type="match status" value="1"/>
</dbReference>
<sequence length="424" mass="46603">MTYDKPRSSETIDQSSYTTPMVDSSGLSSPTLSDDSIPTLRLTPESEGSAELVVDWDTHKPLEYSSTESQASVEVVDDWDAQAHADSPTPTSPTSSTNPDSPDGVQSTASIDMVSVTVDDAKKLKAFNVFVPTLAKLPPLLDDFIARVVRKPRTPTDPPSPAAAMLYRQQPMASRAGESGGIELLVQHLLFAGEAQGGERYIHRDAQATLSAKYLPEPPTPEVRNAFKSLSTSVCDHAIGYVTSECAVNGEVSSVFTAAEEVNMDVYLPSVTSMVHFPFLTCEWKSYIAAEDHAQAELQCARGSSAIVNFNHQFFVGASCTPSAVDTCHFSITCNMNTVHLYVHWRAPTWKDGQYHMQRIGQQFLKDLYHPENPGMAEFRGQLRNVLEWALDKRLSNIKLAMENIGAGDVRSNKRQKSTDLWLP</sequence>
<feature type="domain" description="DUF7924" evidence="2">
    <location>
        <begin position="270"/>
        <end position="401"/>
    </location>
</feature>
<evidence type="ECO:0000313" key="3">
    <source>
        <dbReference type="EMBL" id="QRD07768.1"/>
    </source>
</evidence>
<dbReference type="Pfam" id="PF25545">
    <property type="entry name" value="DUF7924"/>
    <property type="match status" value="1"/>
</dbReference>
<feature type="compositionally biased region" description="Polar residues" evidence="1">
    <location>
        <begin position="11"/>
        <end position="36"/>
    </location>
</feature>
<dbReference type="AlphaFoldDB" id="A0A7U2NRJ2"/>
<dbReference type="InterPro" id="IPR057684">
    <property type="entry name" value="DUF7924"/>
</dbReference>